<sequence>MAEPNHIDMDRDIEKGIQIGWTAEILMDTSHPTSLTWLCVSPEKIFPSAPLPRTADTSQQRGLSLTGRYYSY</sequence>
<comment type="caution">
    <text evidence="1">The sequence shown here is derived from an EMBL/GenBank/DDBJ whole genome shotgun (WGS) entry which is preliminary data.</text>
</comment>
<accession>A0A640UKA3</accession>
<protein>
    <submittedName>
        <fullName evidence="1">Uncharacterized protein</fullName>
    </submittedName>
</protein>
<dbReference type="AlphaFoldDB" id="A0A640UKA3"/>
<evidence type="ECO:0000313" key="1">
    <source>
        <dbReference type="EMBL" id="GFE35754.1"/>
    </source>
</evidence>
<dbReference type="Proteomes" id="UP000431826">
    <property type="component" value="Unassembled WGS sequence"/>
</dbReference>
<reference evidence="1 2" key="1">
    <citation type="submission" date="2019-12" db="EMBL/GenBank/DDBJ databases">
        <title>Whole genome shotgun sequence of Streptomyces tubercidicus NBRC 13090.</title>
        <authorList>
            <person name="Ichikawa N."/>
            <person name="Kimura A."/>
            <person name="Kitahashi Y."/>
            <person name="Komaki H."/>
            <person name="Tamura T."/>
        </authorList>
    </citation>
    <scope>NUCLEOTIDE SEQUENCE [LARGE SCALE GENOMIC DNA]</scope>
    <source>
        <strain evidence="1 2">NBRC 13090</strain>
    </source>
</reference>
<proteinExistence type="predicted"/>
<evidence type="ECO:0000313" key="2">
    <source>
        <dbReference type="Proteomes" id="UP000431826"/>
    </source>
</evidence>
<name>A0A640UKA3_9ACTN</name>
<organism evidence="1 2">
    <name type="scientific">Streptomyces tubercidicus</name>
    <dbReference type="NCBI Taxonomy" id="47759"/>
    <lineage>
        <taxon>Bacteria</taxon>
        <taxon>Bacillati</taxon>
        <taxon>Actinomycetota</taxon>
        <taxon>Actinomycetes</taxon>
        <taxon>Kitasatosporales</taxon>
        <taxon>Streptomycetaceae</taxon>
        <taxon>Streptomyces</taxon>
    </lineage>
</organism>
<dbReference type="EMBL" id="BLIR01000001">
    <property type="protein sequence ID" value="GFE35754.1"/>
    <property type="molecule type" value="Genomic_DNA"/>
</dbReference>
<keyword evidence="2" id="KW-1185">Reference proteome</keyword>
<gene>
    <name evidence="1" type="ORF">Stube_04270</name>
</gene>